<protein>
    <submittedName>
        <fullName evidence="3">Protein containing Por secretion system C-terminal sorting domain</fullName>
    </submittedName>
</protein>
<gene>
    <name evidence="3" type="ORF">TBC1_12519</name>
</gene>
<keyword evidence="1" id="KW-0732">Signal</keyword>
<name>A0A0S7C4E7_9BACT</name>
<dbReference type="InterPro" id="IPR026444">
    <property type="entry name" value="Secre_tail"/>
</dbReference>
<dbReference type="STRING" id="1678841.TBC1_12519"/>
<evidence type="ECO:0000256" key="1">
    <source>
        <dbReference type="SAM" id="SignalP"/>
    </source>
</evidence>
<dbReference type="AlphaFoldDB" id="A0A0S7C4E7"/>
<dbReference type="InterPro" id="IPR006624">
    <property type="entry name" value="Beta-propeller_rpt_TECPR"/>
</dbReference>
<proteinExistence type="predicted"/>
<dbReference type="RefSeq" id="WP_062044448.1">
    <property type="nucleotide sequence ID" value="NZ_DF968183.1"/>
</dbReference>
<evidence type="ECO:0000259" key="2">
    <source>
        <dbReference type="Pfam" id="PF18962"/>
    </source>
</evidence>
<feature type="chain" id="PRO_5006633581" evidence="1">
    <location>
        <begin position="19"/>
        <end position="701"/>
    </location>
</feature>
<dbReference type="Proteomes" id="UP000053091">
    <property type="component" value="Unassembled WGS sequence"/>
</dbReference>
<dbReference type="OrthoDB" id="975810at2"/>
<evidence type="ECO:0000313" key="3">
    <source>
        <dbReference type="EMBL" id="GAP44708.1"/>
    </source>
</evidence>
<dbReference type="EMBL" id="DF968183">
    <property type="protein sequence ID" value="GAP44708.1"/>
    <property type="molecule type" value="Genomic_DNA"/>
</dbReference>
<dbReference type="Pfam" id="PF18962">
    <property type="entry name" value="Por_Secre_tail"/>
    <property type="match status" value="1"/>
</dbReference>
<evidence type="ECO:0000313" key="4">
    <source>
        <dbReference type="Proteomes" id="UP000053091"/>
    </source>
</evidence>
<feature type="signal peptide" evidence="1">
    <location>
        <begin position="1"/>
        <end position="18"/>
    </location>
</feature>
<dbReference type="SMART" id="SM00706">
    <property type="entry name" value="TECPR"/>
    <property type="match status" value="3"/>
</dbReference>
<accession>A0A0S7C4E7</accession>
<keyword evidence="4" id="KW-1185">Reference proteome</keyword>
<organism evidence="3">
    <name type="scientific">Lentimicrobium saccharophilum</name>
    <dbReference type="NCBI Taxonomy" id="1678841"/>
    <lineage>
        <taxon>Bacteria</taxon>
        <taxon>Pseudomonadati</taxon>
        <taxon>Bacteroidota</taxon>
        <taxon>Bacteroidia</taxon>
        <taxon>Bacteroidales</taxon>
        <taxon>Lentimicrobiaceae</taxon>
        <taxon>Lentimicrobium</taxon>
    </lineage>
</organism>
<feature type="domain" description="Secretion system C-terminal sorting" evidence="2">
    <location>
        <begin position="624"/>
        <end position="700"/>
    </location>
</feature>
<sequence length="701" mass="77559">MRNRFIAFFILLSGALSAQSWHWINPTTGINQINDIHFVSVNEGFAVGNQGRLLHYANGEWSLMDSPVNTDLFGISFVNPDMGWAIGANGTILRYQNGSWTQVTSPITGVLRDICCINENHCQAAGDAIIRYNGSEWLIDANLSGIETIGFLNESLGWAGGNSNVLYKYENGVWSADNSFSSGNYYIFNTLEKAGDVMLMNGQTIPQEGLLFENNGNGWVQVPAGSCNSGISFTDRQHGFGLQHAGVMPYDLYPTVHQYNEGEWQEVFVHEKQYQLFTAVEALSNTACMASDNLGYIHKIEDGSHSIANGFMYDSILDLQFVKPNAGFLAAHNSGLWKYNAGEWENIFNLPDHTIHVIDFQSEDLGYFGAYEHTEIFPFWPETKLFVYNSGVITQIPDPYAGSFITSLNIIGEDLVFTHTDAICTYSNGLITTETIAYPDSISDLKFMMPVPVNSSNRNDEWEAAWMSVKRHNDADSGVIFYKYFVDNIWQEVYETSSGSFNDLCIFGYNQVVAVGTNGLIAVFDGSNWSEIQPLTSEELLSVHLDENMNGWAVGRNGTMLECTGGAWSVYDNDAMYDLNVVSFYDQTLGFIGGNEGALLCTSEKLPVPNTYITVADTRNSLKIFPNPATETFTIELESPATNARIILTDPAGRLLMEKQLPDTGQGKQLVTMSASGLGSGIYLLTLIHENGVRTAKLVVR</sequence>
<reference evidence="3" key="1">
    <citation type="journal article" date="2015" name="Genome Announc.">
        <title>Draft Genome Sequence of Bacteroidales Strain TBC1, a Novel Isolate from a Methanogenic Wastewater Treatment System.</title>
        <authorList>
            <person name="Tourlousse D.M."/>
            <person name="Matsuura N."/>
            <person name="Sun L."/>
            <person name="Toyonaga M."/>
            <person name="Kuroda K."/>
            <person name="Ohashi A."/>
            <person name="Cruz R."/>
            <person name="Yamaguchi T."/>
            <person name="Sekiguchi Y."/>
        </authorList>
    </citation>
    <scope>NUCLEOTIDE SEQUENCE [LARGE SCALE GENOMIC DNA]</scope>
    <source>
        <strain evidence="3">TBC1</strain>
    </source>
</reference>
<dbReference type="NCBIfam" id="TIGR04183">
    <property type="entry name" value="Por_Secre_tail"/>
    <property type="match status" value="1"/>
</dbReference>